<dbReference type="Proteomes" id="UP001315686">
    <property type="component" value="Unassembled WGS sequence"/>
</dbReference>
<keyword evidence="3" id="KW-1185">Reference proteome</keyword>
<feature type="chain" id="PRO_5043045944" evidence="1">
    <location>
        <begin position="20"/>
        <end position="167"/>
    </location>
</feature>
<accession>A0AAP2CR15</accession>
<gene>
    <name evidence="2" type="ORF">IV417_11135</name>
</gene>
<name>A0AAP2CR15_9RHOB</name>
<organism evidence="2 3">
    <name type="scientific">Harenicola maris</name>
    <dbReference type="NCBI Taxonomy" id="2841044"/>
    <lineage>
        <taxon>Bacteria</taxon>
        <taxon>Pseudomonadati</taxon>
        <taxon>Pseudomonadota</taxon>
        <taxon>Alphaproteobacteria</taxon>
        <taxon>Rhodobacterales</taxon>
        <taxon>Paracoccaceae</taxon>
        <taxon>Harenicola</taxon>
    </lineage>
</organism>
<proteinExistence type="predicted"/>
<evidence type="ECO:0000313" key="2">
    <source>
        <dbReference type="EMBL" id="MBT0957946.1"/>
    </source>
</evidence>
<dbReference type="RefSeq" id="WP_327794165.1">
    <property type="nucleotide sequence ID" value="NZ_JADQAZ010000002.1"/>
</dbReference>
<reference evidence="2 3" key="1">
    <citation type="journal article" date="2021" name="Arch. Microbiol.">
        <title>Harenicola maris gen. nov., sp. nov. isolated from the Sea of Japan shallow sediments.</title>
        <authorList>
            <person name="Romanenko L.A."/>
            <person name="Kurilenko V.V."/>
            <person name="Chernysheva N.Y."/>
            <person name="Tekutyeva L.A."/>
            <person name="Velansky P.V."/>
            <person name="Svetashev V.I."/>
            <person name="Isaeva M.P."/>
        </authorList>
    </citation>
    <scope>NUCLEOTIDE SEQUENCE [LARGE SCALE GENOMIC DNA]</scope>
    <source>
        <strain evidence="2 3">KMM 3653</strain>
    </source>
</reference>
<dbReference type="EMBL" id="JADQAZ010000002">
    <property type="protein sequence ID" value="MBT0957946.1"/>
    <property type="molecule type" value="Genomic_DNA"/>
</dbReference>
<comment type="caution">
    <text evidence="2">The sequence shown here is derived from an EMBL/GenBank/DDBJ whole genome shotgun (WGS) entry which is preliminary data.</text>
</comment>
<feature type="signal peptide" evidence="1">
    <location>
        <begin position="1"/>
        <end position="19"/>
    </location>
</feature>
<keyword evidence="1" id="KW-0732">Signal</keyword>
<evidence type="ECO:0000256" key="1">
    <source>
        <dbReference type="SAM" id="SignalP"/>
    </source>
</evidence>
<evidence type="ECO:0000313" key="3">
    <source>
        <dbReference type="Proteomes" id="UP001315686"/>
    </source>
</evidence>
<protein>
    <submittedName>
        <fullName evidence="2">Uncharacterized protein</fullName>
    </submittedName>
</protein>
<dbReference type="AlphaFoldDB" id="A0AAP2CR15"/>
<sequence length="167" mass="18046">MRLIALIATLAALALPAMAEQTLMGRSVVFSVLTYNEKDEPLFVGKRHDAVVGDGIEFGLVPEGVQNNLDVIPVLIDISAKRLTISFEASAEALLFDTEFNGYVLEFLTDCLLFQGAAIDAEATTLDMAPDAVFWDRGTLYINAAGFPVTPETRIAVDFEVADCVIS</sequence>